<dbReference type="Proteomes" id="UP000095143">
    <property type="component" value="Unassembled WGS sequence"/>
</dbReference>
<reference evidence="2 3" key="1">
    <citation type="submission" date="2016-08" db="EMBL/GenBank/DDBJ databases">
        <title>Whole genome sequence of Pseudomonas graminis strain UASWS1507, a potential biological control agent for agriculture.</title>
        <authorList>
            <person name="Crovadore J."/>
            <person name="Calmin G."/>
            <person name="Chablais R."/>
            <person name="Cochard B."/>
            <person name="Lefort F."/>
        </authorList>
    </citation>
    <scope>NUCLEOTIDE SEQUENCE [LARGE SCALE GENOMIC DNA]</scope>
    <source>
        <strain evidence="2 3">UASWS1507</strain>
    </source>
</reference>
<proteinExistence type="predicted"/>
<protein>
    <submittedName>
        <fullName evidence="2">Uncharacterized protein</fullName>
    </submittedName>
</protein>
<organism evidence="2 3">
    <name type="scientific">Pseudomonas graminis</name>
    <dbReference type="NCBI Taxonomy" id="158627"/>
    <lineage>
        <taxon>Bacteria</taxon>
        <taxon>Pseudomonadati</taxon>
        <taxon>Pseudomonadota</taxon>
        <taxon>Gammaproteobacteria</taxon>
        <taxon>Pseudomonadales</taxon>
        <taxon>Pseudomonadaceae</taxon>
        <taxon>Pseudomonas</taxon>
    </lineage>
</organism>
<gene>
    <name evidence="2" type="ORF">BBI10_22340</name>
</gene>
<evidence type="ECO:0000313" key="3">
    <source>
        <dbReference type="Proteomes" id="UP000095143"/>
    </source>
</evidence>
<feature type="region of interest" description="Disordered" evidence="1">
    <location>
        <begin position="1"/>
        <end position="21"/>
    </location>
</feature>
<sequence>MPHKSINQARSVASAEDAKNCEESDMAIPARLNEALREHRAARTWRLTTGTHAVNLVLQILETR</sequence>
<accession>A0A1C2D872</accession>
<dbReference type="AlphaFoldDB" id="A0A1C2D872"/>
<dbReference type="EMBL" id="MDEN01000069">
    <property type="protein sequence ID" value="OCX10960.1"/>
    <property type="molecule type" value="Genomic_DNA"/>
</dbReference>
<evidence type="ECO:0000313" key="2">
    <source>
        <dbReference type="EMBL" id="OCX10960.1"/>
    </source>
</evidence>
<dbReference type="OrthoDB" id="6904841at2"/>
<feature type="compositionally biased region" description="Polar residues" evidence="1">
    <location>
        <begin position="1"/>
        <end position="11"/>
    </location>
</feature>
<name>A0A1C2D872_9PSED</name>
<evidence type="ECO:0000256" key="1">
    <source>
        <dbReference type="SAM" id="MobiDB-lite"/>
    </source>
</evidence>
<comment type="caution">
    <text evidence="2">The sequence shown here is derived from an EMBL/GenBank/DDBJ whole genome shotgun (WGS) entry which is preliminary data.</text>
</comment>